<dbReference type="Proteomes" id="UP000557739">
    <property type="component" value="Unassembled WGS sequence"/>
</dbReference>
<protein>
    <submittedName>
        <fullName evidence="1">ABC-type phosphate/phosphonate transport system substrate-binding protein</fullName>
    </submittedName>
</protein>
<dbReference type="PANTHER" id="PTHR35841:SF1">
    <property type="entry name" value="PHOSPHONATES-BINDING PERIPLASMIC PROTEIN"/>
    <property type="match status" value="1"/>
</dbReference>
<sequence>MSVASLGMYDHPAQRWANEALWAAIASHLRAAGIDAPDALDRRPVEAVWRDPDLLLAQACGLPLVADPELDLTVVAVPSYAVAGCTPGRHLSRIIVHADDEAANLADLRGMVAAINAPLSNTGANLLRAAFGGIPFSDVKITGSHRASLAAVADGAADVAAIDAVTFAAIARYEPEAVARVRVLAHTVSVPALPFVTARHTPPATRAALRKALAAAAHDPALAEARDALFLADIVSASGQRYGEVARIARETALA</sequence>
<dbReference type="RefSeq" id="WP_246359257.1">
    <property type="nucleotide sequence ID" value="NZ_JACIJJ010000001.1"/>
</dbReference>
<proteinExistence type="predicted"/>
<dbReference type="SUPFAM" id="SSF53850">
    <property type="entry name" value="Periplasmic binding protein-like II"/>
    <property type="match status" value="1"/>
</dbReference>
<keyword evidence="2" id="KW-1185">Reference proteome</keyword>
<comment type="caution">
    <text evidence="1">The sequence shown here is derived from an EMBL/GenBank/DDBJ whole genome shotgun (WGS) entry which is preliminary data.</text>
</comment>
<evidence type="ECO:0000313" key="1">
    <source>
        <dbReference type="EMBL" id="MBB5697129.1"/>
    </source>
</evidence>
<dbReference type="AlphaFoldDB" id="A0A7W9AMX5"/>
<dbReference type="Gene3D" id="3.40.190.10">
    <property type="entry name" value="Periplasmic binding protein-like II"/>
    <property type="match status" value="2"/>
</dbReference>
<accession>A0A7W9AMX5</accession>
<reference evidence="1 2" key="1">
    <citation type="submission" date="2020-08" db="EMBL/GenBank/DDBJ databases">
        <title>Genomic Encyclopedia of Type Strains, Phase IV (KMG-IV): sequencing the most valuable type-strain genomes for metagenomic binning, comparative biology and taxonomic classification.</title>
        <authorList>
            <person name="Goeker M."/>
        </authorList>
    </citation>
    <scope>NUCLEOTIDE SEQUENCE [LARGE SCALE GENOMIC DNA]</scope>
    <source>
        <strain evidence="1 2">DSM 27244</strain>
    </source>
</reference>
<name>A0A7W9AMX5_9SPHN</name>
<dbReference type="PANTHER" id="PTHR35841">
    <property type="entry name" value="PHOSPHONATES-BINDING PERIPLASMIC PROTEIN"/>
    <property type="match status" value="1"/>
</dbReference>
<evidence type="ECO:0000313" key="2">
    <source>
        <dbReference type="Proteomes" id="UP000557739"/>
    </source>
</evidence>
<organism evidence="1 2">
    <name type="scientific">Sphingomonas yantingensis</name>
    <dbReference type="NCBI Taxonomy" id="1241761"/>
    <lineage>
        <taxon>Bacteria</taxon>
        <taxon>Pseudomonadati</taxon>
        <taxon>Pseudomonadota</taxon>
        <taxon>Alphaproteobacteria</taxon>
        <taxon>Sphingomonadales</taxon>
        <taxon>Sphingomonadaceae</taxon>
        <taxon>Sphingomonas</taxon>
    </lineage>
</organism>
<dbReference type="EMBL" id="JACIJJ010000001">
    <property type="protein sequence ID" value="MBB5697129.1"/>
    <property type="molecule type" value="Genomic_DNA"/>
</dbReference>
<gene>
    <name evidence="1" type="ORF">FHR19_000454</name>
</gene>
<dbReference type="Pfam" id="PF12974">
    <property type="entry name" value="Phosphonate-bd"/>
    <property type="match status" value="1"/>
</dbReference>